<comment type="cofactor">
    <cofactor evidence="1">
        <name>Mg(2+)</name>
        <dbReference type="ChEBI" id="CHEBI:18420"/>
    </cofactor>
</comment>
<evidence type="ECO:0000259" key="8">
    <source>
        <dbReference type="SMART" id="SM00479"/>
    </source>
</evidence>
<protein>
    <recommendedName>
        <fullName evidence="8">Exonuclease domain-containing protein</fullName>
    </recommendedName>
</protein>
<reference evidence="9 10" key="1">
    <citation type="submission" date="2020-06" db="EMBL/GenBank/DDBJ databases">
        <authorList>
            <person name="Li R."/>
            <person name="Bekaert M."/>
        </authorList>
    </citation>
    <scope>NUCLEOTIDE SEQUENCE [LARGE SCALE GENOMIC DNA]</scope>
    <source>
        <strain evidence="10">wild</strain>
    </source>
</reference>
<dbReference type="SUPFAM" id="SSF53098">
    <property type="entry name" value="Ribonuclease H-like"/>
    <property type="match status" value="1"/>
</dbReference>
<sequence>MEIDILTFRNKDQDSITAAVDAGWQMRGSGRSYNSLSGHCSMIGTETGKILNYAVRIKSCRVCSMAEKSKSSPPAHECHMNWSGSAKSMEADMVTEMGCGKKGCQEVQDLKVNKNMSVSPGYFTQRLAVLRDLQHRKRKAIANTYKFKQRRRILKSTRHQKLATKEVREGVTYSSGIGLEDHPSDDIEEIPSPSLQPAYKMIEWTTKVNQIFFDIEATGLARNSHITQISATSDKGSINTYVLLKKPITPKAQEITGIKVEGSKMFCHDKEVKSVSIKEALELFLQFLSRNKENVIIGHNIKSYDIPVLFCALNNCSIMNEFSCSIVGFLDTLQLFKSLLPGLTSYSQSNLYNTVLNETYDGHDSMEDVVALSRLFHHLAPSTEARQLSSFSFESALRRYDHNQKTKLLLPTLTPLTEKKVITPRTANVIAASGMSFFSFTTFICKRWP</sequence>
<proteinExistence type="inferred from homology"/>
<keyword evidence="5" id="KW-0269">Exonuclease</keyword>
<comment type="similarity">
    <text evidence="7">Belongs to the exonuclease superfamily. TREX family.</text>
</comment>
<evidence type="ECO:0000256" key="1">
    <source>
        <dbReference type="ARBA" id="ARBA00001946"/>
    </source>
</evidence>
<dbReference type="Pfam" id="PF00929">
    <property type="entry name" value="RNase_T"/>
    <property type="match status" value="1"/>
</dbReference>
<dbReference type="OrthoDB" id="6105396at2759"/>
<dbReference type="InterPro" id="IPR036397">
    <property type="entry name" value="RNaseH_sf"/>
</dbReference>
<dbReference type="InterPro" id="IPR049012">
    <property type="entry name" value="Mutator_transp_dom"/>
</dbReference>
<evidence type="ECO:0000313" key="9">
    <source>
        <dbReference type="EMBL" id="CAC5426223.1"/>
    </source>
</evidence>
<evidence type="ECO:0000256" key="4">
    <source>
        <dbReference type="ARBA" id="ARBA00022801"/>
    </source>
</evidence>
<dbReference type="GO" id="GO:0005737">
    <property type="term" value="C:cytoplasm"/>
    <property type="evidence" value="ECO:0007669"/>
    <property type="project" value="TreeGrafter"/>
</dbReference>
<gene>
    <name evidence="9" type="ORF">MCOR_57956</name>
</gene>
<feature type="domain" description="Exonuclease" evidence="8">
    <location>
        <begin position="209"/>
        <end position="385"/>
    </location>
</feature>
<keyword evidence="10" id="KW-1185">Reference proteome</keyword>
<keyword evidence="4" id="KW-0378">Hydrolase</keyword>
<dbReference type="GO" id="GO:0003676">
    <property type="term" value="F:nucleic acid binding"/>
    <property type="evidence" value="ECO:0007669"/>
    <property type="project" value="InterPro"/>
</dbReference>
<evidence type="ECO:0000256" key="2">
    <source>
        <dbReference type="ARBA" id="ARBA00022722"/>
    </source>
</evidence>
<keyword evidence="3" id="KW-0479">Metal-binding</keyword>
<evidence type="ECO:0000256" key="5">
    <source>
        <dbReference type="ARBA" id="ARBA00022839"/>
    </source>
</evidence>
<dbReference type="Pfam" id="PF20700">
    <property type="entry name" value="Mutator"/>
    <property type="match status" value="1"/>
</dbReference>
<evidence type="ECO:0000256" key="6">
    <source>
        <dbReference type="ARBA" id="ARBA00022842"/>
    </source>
</evidence>
<name>A0A6J8F2I3_MYTCO</name>
<dbReference type="GO" id="GO:0006308">
    <property type="term" value="P:DNA catabolic process"/>
    <property type="evidence" value="ECO:0007669"/>
    <property type="project" value="TreeGrafter"/>
</dbReference>
<evidence type="ECO:0000256" key="3">
    <source>
        <dbReference type="ARBA" id="ARBA00022723"/>
    </source>
</evidence>
<keyword evidence="6" id="KW-0460">Magnesium</keyword>
<dbReference type="EMBL" id="CACVKT020010409">
    <property type="protein sequence ID" value="CAC5426223.1"/>
    <property type="molecule type" value="Genomic_DNA"/>
</dbReference>
<dbReference type="InterPro" id="IPR013520">
    <property type="entry name" value="Ribonucl_H"/>
</dbReference>
<dbReference type="GO" id="GO:0046872">
    <property type="term" value="F:metal ion binding"/>
    <property type="evidence" value="ECO:0007669"/>
    <property type="project" value="UniProtKB-KW"/>
</dbReference>
<dbReference type="GO" id="GO:0008296">
    <property type="term" value="F:3'-5'-DNA exonuclease activity"/>
    <property type="evidence" value="ECO:0007669"/>
    <property type="project" value="TreeGrafter"/>
</dbReference>
<organism evidence="9 10">
    <name type="scientific">Mytilus coruscus</name>
    <name type="common">Sea mussel</name>
    <dbReference type="NCBI Taxonomy" id="42192"/>
    <lineage>
        <taxon>Eukaryota</taxon>
        <taxon>Metazoa</taxon>
        <taxon>Spiralia</taxon>
        <taxon>Lophotrochozoa</taxon>
        <taxon>Mollusca</taxon>
        <taxon>Bivalvia</taxon>
        <taxon>Autobranchia</taxon>
        <taxon>Pteriomorphia</taxon>
        <taxon>Mytilida</taxon>
        <taxon>Mytiloidea</taxon>
        <taxon>Mytilidae</taxon>
        <taxon>Mytilinae</taxon>
        <taxon>Mytilus</taxon>
    </lineage>
</organism>
<dbReference type="PANTHER" id="PTHR13058">
    <property type="entry name" value="THREE PRIME REPAIR EXONUCLEASE 1, 2"/>
    <property type="match status" value="1"/>
</dbReference>
<dbReference type="InterPro" id="IPR040393">
    <property type="entry name" value="TREX1/2"/>
</dbReference>
<dbReference type="Gene3D" id="3.30.420.10">
    <property type="entry name" value="Ribonuclease H-like superfamily/Ribonuclease H"/>
    <property type="match status" value="1"/>
</dbReference>
<dbReference type="InterPro" id="IPR012337">
    <property type="entry name" value="RNaseH-like_sf"/>
</dbReference>
<dbReference type="CDD" id="cd06127">
    <property type="entry name" value="DEDDh"/>
    <property type="match status" value="1"/>
</dbReference>
<dbReference type="AlphaFoldDB" id="A0A6J8F2I3"/>
<keyword evidence="2" id="KW-0540">Nuclease</keyword>
<dbReference type="PANTHER" id="PTHR13058:SF22">
    <property type="entry name" value="EXODEOXYRIBONUCLEASE III"/>
    <property type="match status" value="1"/>
</dbReference>
<evidence type="ECO:0000256" key="7">
    <source>
        <dbReference type="ARBA" id="ARBA00025769"/>
    </source>
</evidence>
<dbReference type="Proteomes" id="UP000507470">
    <property type="component" value="Unassembled WGS sequence"/>
</dbReference>
<dbReference type="SMART" id="SM00479">
    <property type="entry name" value="EXOIII"/>
    <property type="match status" value="1"/>
</dbReference>
<evidence type="ECO:0000313" key="10">
    <source>
        <dbReference type="Proteomes" id="UP000507470"/>
    </source>
</evidence>
<accession>A0A6J8F2I3</accession>